<evidence type="ECO:0000313" key="5">
    <source>
        <dbReference type="WBParaSite" id="PSAMB.scaffold3093size19707.g20301.t1"/>
    </source>
</evidence>
<dbReference type="Gene3D" id="3.10.100.10">
    <property type="entry name" value="Mannose-Binding Protein A, subunit A"/>
    <property type="match status" value="1"/>
</dbReference>
<dbReference type="InterPro" id="IPR014716">
    <property type="entry name" value="Fibrinogen_a/b/g_C_1"/>
</dbReference>
<dbReference type="SUPFAM" id="SSF56436">
    <property type="entry name" value="C-type lectin-like"/>
    <property type="match status" value="1"/>
</dbReference>
<reference evidence="5" key="1">
    <citation type="submission" date="2022-11" db="UniProtKB">
        <authorList>
            <consortium name="WormBaseParasite"/>
        </authorList>
    </citation>
    <scope>IDENTIFICATION</scope>
</reference>
<dbReference type="SMART" id="SM00186">
    <property type="entry name" value="FBG"/>
    <property type="match status" value="1"/>
</dbReference>
<proteinExistence type="predicted"/>
<protein>
    <submittedName>
        <fullName evidence="5">Uncharacterized protein</fullName>
    </submittedName>
</protein>
<dbReference type="SUPFAM" id="SSF56496">
    <property type="entry name" value="Fibrinogen C-terminal domain-like"/>
    <property type="match status" value="2"/>
</dbReference>
<dbReference type="Pfam" id="PF00147">
    <property type="entry name" value="Fibrinogen_C"/>
    <property type="match status" value="2"/>
</dbReference>
<dbReference type="InterPro" id="IPR002181">
    <property type="entry name" value="Fibrinogen_a/b/g_C_dom"/>
</dbReference>
<dbReference type="Proteomes" id="UP000887566">
    <property type="component" value="Unplaced"/>
</dbReference>
<evidence type="ECO:0000259" key="2">
    <source>
        <dbReference type="PROSITE" id="PS50041"/>
    </source>
</evidence>
<dbReference type="PANTHER" id="PTHR19143">
    <property type="entry name" value="FIBRINOGEN/TENASCIN/ANGIOPOEITIN"/>
    <property type="match status" value="1"/>
</dbReference>
<feature type="domain" description="Fibrinogen C-terminal" evidence="3">
    <location>
        <begin position="1"/>
        <end position="125"/>
    </location>
</feature>
<dbReference type="InterPro" id="IPR016186">
    <property type="entry name" value="C-type_lectin-like/link_sf"/>
</dbReference>
<accession>A0A914W412</accession>
<name>A0A914W412_9BILA</name>
<organism evidence="4 5">
    <name type="scientific">Plectus sambesii</name>
    <dbReference type="NCBI Taxonomy" id="2011161"/>
    <lineage>
        <taxon>Eukaryota</taxon>
        <taxon>Metazoa</taxon>
        <taxon>Ecdysozoa</taxon>
        <taxon>Nematoda</taxon>
        <taxon>Chromadorea</taxon>
        <taxon>Plectida</taxon>
        <taxon>Plectina</taxon>
        <taxon>Plectoidea</taxon>
        <taxon>Plectidae</taxon>
        <taxon>Plectus</taxon>
    </lineage>
</organism>
<dbReference type="InterPro" id="IPR050373">
    <property type="entry name" value="Fibrinogen_C-term_domain"/>
</dbReference>
<sequence length="450" mass="51106">MYTLNPPGIPPFDVYCDMETDGGGWTVFQRRIDGNLSFHDKTWNDYKVGFNNGLENNLWLGNDIIHVLTTKDSNVELRIDFWGNRSPYLDTIRNGYWWEKHTNFYIEDEPHFYRLHLDHPYTGNASTRGWWMDSSCTATALNGNYLPRPLGGYGFLWLTGSTHINPRQSQVIPNKCYYVTDQKKIWFEAEVFCKNAQPNAHLTSITSVFENYNVDAVATSTLSGSACGQFWIGGNDIAQTGNFTWMDGSPWQYINWAPGQPASTQHCVSSDALKTQQWKTEDCGIDNCIICEMFTGGSTFPPPTTMHSTSTSTRTSNVNPPTATPPNPMTMTDCKDWSVLGAHTDGIYSINPDGKGSFNVFCDMTTDGGGWTVFQRRIDNTTSFYDKLWNDYKVGFNNGLDNNLWLGNDHIHVLTTKDSIIELRIDFWGDRNPYSSNPNGSWWEKHTNFT</sequence>
<dbReference type="CDD" id="cd00037">
    <property type="entry name" value="CLECT"/>
    <property type="match status" value="1"/>
</dbReference>
<dbReference type="NCBIfam" id="NF040941">
    <property type="entry name" value="GGGWT_bact"/>
    <property type="match status" value="2"/>
</dbReference>
<dbReference type="InterPro" id="IPR036056">
    <property type="entry name" value="Fibrinogen-like_C"/>
</dbReference>
<feature type="domain" description="C-type lectin" evidence="2">
    <location>
        <begin position="172"/>
        <end position="292"/>
    </location>
</feature>
<evidence type="ECO:0000256" key="1">
    <source>
        <dbReference type="SAM" id="MobiDB-lite"/>
    </source>
</evidence>
<keyword evidence="4" id="KW-1185">Reference proteome</keyword>
<evidence type="ECO:0000313" key="4">
    <source>
        <dbReference type="Proteomes" id="UP000887566"/>
    </source>
</evidence>
<dbReference type="PROSITE" id="PS50041">
    <property type="entry name" value="C_TYPE_LECTIN_2"/>
    <property type="match status" value="1"/>
</dbReference>
<dbReference type="GO" id="GO:0005615">
    <property type="term" value="C:extracellular space"/>
    <property type="evidence" value="ECO:0007669"/>
    <property type="project" value="TreeGrafter"/>
</dbReference>
<dbReference type="PROSITE" id="PS51406">
    <property type="entry name" value="FIBRINOGEN_C_2"/>
    <property type="match status" value="2"/>
</dbReference>
<feature type="domain" description="Fibrinogen C-terminal" evidence="3">
    <location>
        <begin position="325"/>
        <end position="426"/>
    </location>
</feature>
<dbReference type="InterPro" id="IPR016187">
    <property type="entry name" value="CTDL_fold"/>
</dbReference>
<dbReference type="WBParaSite" id="PSAMB.scaffold3093size19707.g20301.t1">
    <property type="protein sequence ID" value="PSAMB.scaffold3093size19707.g20301.t1"/>
    <property type="gene ID" value="PSAMB.scaffold3093size19707.g20301"/>
</dbReference>
<feature type="compositionally biased region" description="Low complexity" evidence="1">
    <location>
        <begin position="302"/>
        <end position="321"/>
    </location>
</feature>
<feature type="region of interest" description="Disordered" evidence="1">
    <location>
        <begin position="302"/>
        <end position="329"/>
    </location>
</feature>
<dbReference type="InterPro" id="IPR001304">
    <property type="entry name" value="C-type_lectin-like"/>
</dbReference>
<dbReference type="AlphaFoldDB" id="A0A914W412"/>
<dbReference type="Gene3D" id="3.90.215.10">
    <property type="entry name" value="Gamma Fibrinogen, chain A, domain 1"/>
    <property type="match status" value="2"/>
</dbReference>
<evidence type="ECO:0000259" key="3">
    <source>
        <dbReference type="PROSITE" id="PS51406"/>
    </source>
</evidence>
<dbReference type="SMART" id="SM00034">
    <property type="entry name" value="CLECT"/>
    <property type="match status" value="1"/>
</dbReference>
<dbReference type="Pfam" id="PF00059">
    <property type="entry name" value="Lectin_C"/>
    <property type="match status" value="1"/>
</dbReference>